<evidence type="ECO:0000313" key="4">
    <source>
        <dbReference type="EMBL" id="CAH2100985.1"/>
    </source>
</evidence>
<evidence type="ECO:0000259" key="3">
    <source>
        <dbReference type="Pfam" id="PF25298"/>
    </source>
</evidence>
<protein>
    <submittedName>
        <fullName evidence="4">Uncharacterized protein</fullName>
    </submittedName>
</protein>
<dbReference type="Proteomes" id="UP001153954">
    <property type="component" value="Unassembled WGS sequence"/>
</dbReference>
<dbReference type="EMBL" id="CAKOGL010000023">
    <property type="protein sequence ID" value="CAH2100985.1"/>
    <property type="molecule type" value="Genomic_DNA"/>
</dbReference>
<dbReference type="Pfam" id="PF03258">
    <property type="entry name" value="Baculo_FP"/>
    <property type="match status" value="1"/>
</dbReference>
<keyword evidence="1" id="KW-0175">Coiled coil</keyword>
<proteinExistence type="predicted"/>
<evidence type="ECO:0000313" key="5">
    <source>
        <dbReference type="Proteomes" id="UP001153954"/>
    </source>
</evidence>
<organism evidence="4 5">
    <name type="scientific">Euphydryas editha</name>
    <name type="common">Edith's checkerspot</name>
    <dbReference type="NCBI Taxonomy" id="104508"/>
    <lineage>
        <taxon>Eukaryota</taxon>
        <taxon>Metazoa</taxon>
        <taxon>Ecdysozoa</taxon>
        <taxon>Arthropoda</taxon>
        <taxon>Hexapoda</taxon>
        <taxon>Insecta</taxon>
        <taxon>Pterygota</taxon>
        <taxon>Neoptera</taxon>
        <taxon>Endopterygota</taxon>
        <taxon>Lepidoptera</taxon>
        <taxon>Glossata</taxon>
        <taxon>Ditrysia</taxon>
        <taxon>Papilionoidea</taxon>
        <taxon>Nymphalidae</taxon>
        <taxon>Nymphalinae</taxon>
        <taxon>Euphydryas</taxon>
    </lineage>
</organism>
<dbReference type="AlphaFoldDB" id="A0AAU9UVY3"/>
<dbReference type="InterPro" id="IPR057251">
    <property type="entry name" value="FP_C"/>
</dbReference>
<evidence type="ECO:0000259" key="2">
    <source>
        <dbReference type="Pfam" id="PF03258"/>
    </source>
</evidence>
<keyword evidence="5" id="KW-1185">Reference proteome</keyword>
<dbReference type="InterPro" id="IPR004941">
    <property type="entry name" value="FP_N"/>
</dbReference>
<reference evidence="4" key="1">
    <citation type="submission" date="2022-03" db="EMBL/GenBank/DDBJ databases">
        <authorList>
            <person name="Tunstrom K."/>
        </authorList>
    </citation>
    <scope>NUCLEOTIDE SEQUENCE</scope>
</reference>
<feature type="domain" description="FP protein C-terminal" evidence="3">
    <location>
        <begin position="173"/>
        <end position="223"/>
    </location>
</feature>
<dbReference type="Pfam" id="PF25298">
    <property type="entry name" value="Baculo_FP_2nd"/>
    <property type="match status" value="1"/>
</dbReference>
<feature type="domain" description="FP protein N-terminal" evidence="2">
    <location>
        <begin position="77"/>
        <end position="168"/>
    </location>
</feature>
<comment type="caution">
    <text evidence="4">The sequence shown here is derived from an EMBL/GenBank/DDBJ whole genome shotgun (WGS) entry which is preliminary data.</text>
</comment>
<accession>A0AAU9UVY3</accession>
<feature type="coiled-coil region" evidence="1">
    <location>
        <begin position="46"/>
        <end position="80"/>
    </location>
</feature>
<gene>
    <name evidence="4" type="ORF">EEDITHA_LOCUS15788</name>
</gene>
<name>A0AAU9UVY3_EUPED</name>
<sequence>MDENSDPLFPIESKSRFTLEKNEPALLSPVETMIIHININSRMYCITHLENQNRYITLKAEALEQRNAELEQQLLGDLVEISGIPDINDGDLPKIVDNVLEKFGVSKEDVLAIKRLPSRKTGYGQIHIRVRQETVRQRIISSARNTTLIGKDIIPNITGPPATEKIYIREALTPYLKNLLWQAKQELKSSYKYIWIREGRLFVRKNENTKVFKIRTQSDIQSLQSNAK</sequence>
<evidence type="ECO:0000256" key="1">
    <source>
        <dbReference type="SAM" id="Coils"/>
    </source>
</evidence>